<dbReference type="InterPro" id="IPR007221">
    <property type="entry name" value="MreC"/>
</dbReference>
<evidence type="ECO:0000256" key="6">
    <source>
        <dbReference type="SAM" id="Coils"/>
    </source>
</evidence>
<dbReference type="InterPro" id="IPR042175">
    <property type="entry name" value="Cell/Rod_MreC_2"/>
</dbReference>
<dbReference type="RefSeq" id="WP_134713007.1">
    <property type="nucleotide sequence ID" value="NZ_SDKM01000001.1"/>
</dbReference>
<dbReference type="Gene3D" id="2.40.10.340">
    <property type="entry name" value="Rod shape-determining protein MreC, domain 1"/>
    <property type="match status" value="1"/>
</dbReference>
<accession>A0A4V1Y045</accession>
<comment type="function">
    <text evidence="5">Involved in formation and maintenance of cell shape.</text>
</comment>
<feature type="domain" description="Rod shape-determining protein MreC beta-barrel core" evidence="7">
    <location>
        <begin position="141"/>
        <end position="285"/>
    </location>
</feature>
<dbReference type="Gene3D" id="2.40.10.350">
    <property type="entry name" value="Rod shape-determining protein MreC, domain 2"/>
    <property type="match status" value="1"/>
</dbReference>
<dbReference type="InterPro" id="IPR055342">
    <property type="entry name" value="MreC_beta-barrel_core"/>
</dbReference>
<dbReference type="PANTHER" id="PTHR34138:SF1">
    <property type="entry name" value="CELL SHAPE-DETERMINING PROTEIN MREC"/>
    <property type="match status" value="1"/>
</dbReference>
<dbReference type="GO" id="GO:0005886">
    <property type="term" value="C:plasma membrane"/>
    <property type="evidence" value="ECO:0007669"/>
    <property type="project" value="TreeGrafter"/>
</dbReference>
<protein>
    <recommendedName>
        <fullName evidence="2 5">Cell shape-determining protein MreC</fullName>
    </recommendedName>
    <alternativeName>
        <fullName evidence="4 5">Cell shape protein MreC</fullName>
    </alternativeName>
</protein>
<reference evidence="8 9" key="1">
    <citation type="submission" date="2019-01" db="EMBL/GenBank/DDBJ databases">
        <title>Nocardioides guangzhouensis sp. nov., an actinobacterium isolated from soil.</title>
        <authorList>
            <person name="Fu Y."/>
            <person name="Cai Y."/>
            <person name="Lin Z."/>
            <person name="Chen P."/>
        </authorList>
    </citation>
    <scope>NUCLEOTIDE SEQUENCE [LARGE SCALE GENOMIC DNA]</scope>
    <source>
        <strain evidence="8 9">130</strain>
    </source>
</reference>
<dbReference type="PANTHER" id="PTHR34138">
    <property type="entry name" value="CELL SHAPE-DETERMINING PROTEIN MREC"/>
    <property type="match status" value="1"/>
</dbReference>
<comment type="similarity">
    <text evidence="1 5">Belongs to the MreC family.</text>
</comment>
<name>A0A4V1Y045_9ACTN</name>
<dbReference type="Proteomes" id="UP000295198">
    <property type="component" value="Unassembled WGS sequence"/>
</dbReference>
<dbReference type="GO" id="GO:0008360">
    <property type="term" value="P:regulation of cell shape"/>
    <property type="evidence" value="ECO:0007669"/>
    <property type="project" value="UniProtKB-KW"/>
</dbReference>
<keyword evidence="3 5" id="KW-0133">Cell shape</keyword>
<sequence length="305" mass="32098">MGEKRWKSKGRLEAGDRPRRSVLVALVLASVTLITLDARGGSDSPVEPVRRAVGEGFGPVESTTSAFVRPFTAVPSYFRSKGDLREEINRLQTENAGLRREVDTADLDRNRLAELEGLTRTARSTGYSLVPANVIALGPRQSFSHTVTIDAGTSSGVHADMTVLNNDGLVGRVVRATRTTATVVLVVDADSVVGGRLGSSMEIGVLRGRGTGTQSPLDLELVDDSVVAEPGDVVSTFGSDGGAPYVSGIPIGKVTAVYSSPRETSRRAVVEPLVDFTSLDLVGVVVPDGARTGRGVIKADGGHHR</sequence>
<proteinExistence type="inferred from homology"/>
<feature type="coiled-coil region" evidence="6">
    <location>
        <begin position="81"/>
        <end position="108"/>
    </location>
</feature>
<comment type="caution">
    <text evidence="8">The sequence shown here is derived from an EMBL/GenBank/DDBJ whole genome shotgun (WGS) entry which is preliminary data.</text>
</comment>
<gene>
    <name evidence="8" type="ORF">EKO23_00595</name>
</gene>
<dbReference type="OrthoDB" id="5196068at2"/>
<dbReference type="AlphaFoldDB" id="A0A4V1Y045"/>
<evidence type="ECO:0000256" key="2">
    <source>
        <dbReference type="ARBA" id="ARBA00013855"/>
    </source>
</evidence>
<evidence type="ECO:0000256" key="1">
    <source>
        <dbReference type="ARBA" id="ARBA00009369"/>
    </source>
</evidence>
<evidence type="ECO:0000259" key="7">
    <source>
        <dbReference type="Pfam" id="PF04085"/>
    </source>
</evidence>
<keyword evidence="9" id="KW-1185">Reference proteome</keyword>
<dbReference type="Pfam" id="PF04085">
    <property type="entry name" value="MreC"/>
    <property type="match status" value="1"/>
</dbReference>
<evidence type="ECO:0000256" key="4">
    <source>
        <dbReference type="ARBA" id="ARBA00032089"/>
    </source>
</evidence>
<evidence type="ECO:0000313" key="8">
    <source>
        <dbReference type="EMBL" id="RYP88969.1"/>
    </source>
</evidence>
<organism evidence="8 9">
    <name type="scientific">Nocardioides guangzhouensis</name>
    <dbReference type="NCBI Taxonomy" id="2497878"/>
    <lineage>
        <taxon>Bacteria</taxon>
        <taxon>Bacillati</taxon>
        <taxon>Actinomycetota</taxon>
        <taxon>Actinomycetes</taxon>
        <taxon>Propionibacteriales</taxon>
        <taxon>Nocardioidaceae</taxon>
        <taxon>Nocardioides</taxon>
    </lineage>
</organism>
<evidence type="ECO:0000256" key="3">
    <source>
        <dbReference type="ARBA" id="ARBA00022960"/>
    </source>
</evidence>
<dbReference type="EMBL" id="SDKM01000001">
    <property type="protein sequence ID" value="RYP88969.1"/>
    <property type="molecule type" value="Genomic_DNA"/>
</dbReference>
<dbReference type="InterPro" id="IPR042177">
    <property type="entry name" value="Cell/Rod_1"/>
</dbReference>
<dbReference type="PIRSF" id="PIRSF038471">
    <property type="entry name" value="MreC"/>
    <property type="match status" value="1"/>
</dbReference>
<evidence type="ECO:0000256" key="5">
    <source>
        <dbReference type="PIRNR" id="PIRNR038471"/>
    </source>
</evidence>
<keyword evidence="6" id="KW-0175">Coiled coil</keyword>
<evidence type="ECO:0000313" key="9">
    <source>
        <dbReference type="Proteomes" id="UP000295198"/>
    </source>
</evidence>